<organism evidence="1 2">
    <name type="scientific">Thermoflavimicrobium dichotomicum</name>
    <dbReference type="NCBI Taxonomy" id="46223"/>
    <lineage>
        <taxon>Bacteria</taxon>
        <taxon>Bacillati</taxon>
        <taxon>Bacillota</taxon>
        <taxon>Bacilli</taxon>
        <taxon>Bacillales</taxon>
        <taxon>Thermoactinomycetaceae</taxon>
        <taxon>Thermoflavimicrobium</taxon>
    </lineage>
</organism>
<reference evidence="1 2" key="1">
    <citation type="submission" date="2016-10" db="EMBL/GenBank/DDBJ databases">
        <authorList>
            <person name="de Groot N.N."/>
        </authorList>
    </citation>
    <scope>NUCLEOTIDE SEQUENCE [LARGE SCALE GENOMIC DNA]</scope>
    <source>
        <strain evidence="1 2">DSM 44778</strain>
    </source>
</reference>
<protein>
    <submittedName>
        <fullName evidence="1">Uncharacterized protein</fullName>
    </submittedName>
</protein>
<name>A0A1I3MQI4_9BACL</name>
<dbReference type="AlphaFoldDB" id="A0A1I3MQI4"/>
<evidence type="ECO:0000313" key="1">
    <source>
        <dbReference type="EMBL" id="SFI98946.1"/>
    </source>
</evidence>
<keyword evidence="2" id="KW-1185">Reference proteome</keyword>
<dbReference type="Proteomes" id="UP000199545">
    <property type="component" value="Unassembled WGS sequence"/>
</dbReference>
<evidence type="ECO:0000313" key="2">
    <source>
        <dbReference type="Proteomes" id="UP000199545"/>
    </source>
</evidence>
<dbReference type="EMBL" id="FORR01000003">
    <property type="protein sequence ID" value="SFI98946.1"/>
    <property type="molecule type" value="Genomic_DNA"/>
</dbReference>
<proteinExistence type="predicted"/>
<gene>
    <name evidence="1" type="ORF">SAMN05421852_103151</name>
</gene>
<accession>A0A1I3MQI4</accession>
<sequence>MNPCSECSGMIPGYWVDPMFFTWMSQAPYSVNQPCPFPYAPWQMFGYIPPYGSMSPYHFPMYRMPPDWKSYQGSPAFERMWDSPESPQSPWIKTYHEGG</sequence>